<dbReference type="PANTHER" id="PTHR35936">
    <property type="entry name" value="MEMBRANE-BOUND LYTIC MUREIN TRANSGLYCOSYLASE F"/>
    <property type="match status" value="1"/>
</dbReference>
<reference evidence="8 9" key="1">
    <citation type="journal article" date="2015" name="Proc. Natl. Acad. Sci. U.S.A.">
        <title>Cultivation of a human-associated TM7 phylotype reveals a reduced genome and epibiotic parasitic lifestyle.</title>
        <authorList>
            <person name="He X."/>
            <person name="McLean J.S."/>
            <person name="Edlund A."/>
            <person name="Yooseph S."/>
            <person name="Hall A.P."/>
            <person name="Liu S.Y."/>
            <person name="Dorrestein P.C."/>
            <person name="Esquenazi E."/>
            <person name="Hunter R.C."/>
            <person name="Cheng G."/>
            <person name="Nelson K.E."/>
            <person name="Lux R."/>
            <person name="Shi W."/>
        </authorList>
    </citation>
    <scope>NUCLEOTIDE SEQUENCE [LARGE SCALE GENOMIC DNA]</scope>
    <source>
        <strain evidence="8 9">TM7x</strain>
    </source>
</reference>
<dbReference type="SMART" id="SM00062">
    <property type="entry name" value="PBPb"/>
    <property type="match status" value="1"/>
</dbReference>
<evidence type="ECO:0000256" key="1">
    <source>
        <dbReference type="ARBA" id="ARBA00004196"/>
    </source>
</evidence>
<dbReference type="AlphaFoldDB" id="A0A6S4GQI4"/>
<dbReference type="EMBL" id="CP007496">
    <property type="protein sequence ID" value="AJA06639.1"/>
    <property type="molecule type" value="Genomic_DNA"/>
</dbReference>
<evidence type="ECO:0000256" key="2">
    <source>
        <dbReference type="ARBA" id="ARBA00010333"/>
    </source>
</evidence>
<dbReference type="KEGG" id="sox:TM7x_03485"/>
<feature type="domain" description="Ionotropic glutamate receptor C-terminal" evidence="7">
    <location>
        <begin position="44"/>
        <end position="259"/>
    </location>
</feature>
<dbReference type="InterPro" id="IPR001320">
    <property type="entry name" value="Iontro_rcpt_C"/>
</dbReference>
<name>A0A6S4GQI4_9BACT</name>
<dbReference type="PROSITE" id="PS01039">
    <property type="entry name" value="SBP_BACTERIAL_3"/>
    <property type="match status" value="1"/>
</dbReference>
<dbReference type="CDD" id="cd13624">
    <property type="entry name" value="PBP2_Arg_Lys_His"/>
    <property type="match status" value="1"/>
</dbReference>
<evidence type="ECO:0000313" key="9">
    <source>
        <dbReference type="Proteomes" id="UP000030902"/>
    </source>
</evidence>
<keyword evidence="5" id="KW-0472">Membrane</keyword>
<organism evidence="8 9">
    <name type="scientific">Candidatus Nanosynbacter lyticus</name>
    <dbReference type="NCBI Taxonomy" id="2093824"/>
    <lineage>
        <taxon>Bacteria</taxon>
        <taxon>Candidatus Saccharimonadota</taxon>
        <taxon>Candidatus Saccharimonadia</taxon>
        <taxon>Candidatus Nanosynbacterales</taxon>
        <taxon>Candidatus Nanosynbacteraceae</taxon>
        <taxon>Candidatus Nanosynbacter</taxon>
    </lineage>
</organism>
<dbReference type="Gene3D" id="3.40.190.10">
    <property type="entry name" value="Periplasmic binding protein-like II"/>
    <property type="match status" value="2"/>
</dbReference>
<keyword evidence="3" id="KW-0732">Signal</keyword>
<evidence type="ECO:0000259" key="7">
    <source>
        <dbReference type="SMART" id="SM00079"/>
    </source>
</evidence>
<dbReference type="GO" id="GO:0016020">
    <property type="term" value="C:membrane"/>
    <property type="evidence" value="ECO:0007669"/>
    <property type="project" value="InterPro"/>
</dbReference>
<evidence type="ECO:0000256" key="5">
    <source>
        <dbReference type="SAM" id="Phobius"/>
    </source>
</evidence>
<dbReference type="InterPro" id="IPR018313">
    <property type="entry name" value="SBP_3_CS"/>
</dbReference>
<dbReference type="SUPFAM" id="SSF53850">
    <property type="entry name" value="Periplasmic binding protein-like II"/>
    <property type="match status" value="1"/>
</dbReference>
<evidence type="ECO:0000256" key="4">
    <source>
        <dbReference type="RuleBase" id="RU003744"/>
    </source>
</evidence>
<dbReference type="SMART" id="SM00079">
    <property type="entry name" value="PBPe"/>
    <property type="match status" value="1"/>
</dbReference>
<gene>
    <name evidence="8" type="ORF">TM7x_03485</name>
</gene>
<evidence type="ECO:0000313" key="8">
    <source>
        <dbReference type="EMBL" id="AJA06639.1"/>
    </source>
</evidence>
<dbReference type="GO" id="GO:0030313">
    <property type="term" value="C:cell envelope"/>
    <property type="evidence" value="ECO:0007669"/>
    <property type="project" value="UniProtKB-SubCell"/>
</dbReference>
<keyword evidence="9" id="KW-1185">Reference proteome</keyword>
<comment type="subcellular location">
    <subcellularLocation>
        <location evidence="1">Cell envelope</location>
    </subcellularLocation>
</comment>
<comment type="similarity">
    <text evidence="2 4">Belongs to the bacterial solute-binding protein 3 family.</text>
</comment>
<evidence type="ECO:0000259" key="6">
    <source>
        <dbReference type="SMART" id="SM00062"/>
    </source>
</evidence>
<dbReference type="PANTHER" id="PTHR35936:SF17">
    <property type="entry name" value="ARGININE-BINDING EXTRACELLULAR PROTEIN ARTP"/>
    <property type="match status" value="1"/>
</dbReference>
<dbReference type="Proteomes" id="UP000030902">
    <property type="component" value="Chromosome"/>
</dbReference>
<dbReference type="GO" id="GO:0015276">
    <property type="term" value="F:ligand-gated monoatomic ion channel activity"/>
    <property type="evidence" value="ECO:0007669"/>
    <property type="project" value="InterPro"/>
</dbReference>
<evidence type="ECO:0000256" key="3">
    <source>
        <dbReference type="ARBA" id="ARBA00022729"/>
    </source>
</evidence>
<feature type="domain" description="Solute-binding protein family 3/N-terminal" evidence="6">
    <location>
        <begin position="44"/>
        <end position="260"/>
    </location>
</feature>
<feature type="transmembrane region" description="Helical" evidence="5">
    <location>
        <begin position="12"/>
        <end position="32"/>
    </location>
</feature>
<proteinExistence type="inferred from homology"/>
<accession>A0A6S4GQI4</accession>
<dbReference type="RefSeq" id="WP_052198871.1">
    <property type="nucleotide sequence ID" value="NZ_CP007496.1"/>
</dbReference>
<dbReference type="InterPro" id="IPR001638">
    <property type="entry name" value="Solute-binding_3/MltF_N"/>
</dbReference>
<sequence>MSKNKARTFGISWWIGLALFAGMICLMLGDILQRDGVIGSKTDVLVMGTNAGFKPFEYIDNNEIVGFDVDLAREIAKSMGKELKIEDMSFDGLLPALDSGQIDMVAAGMTVTPERAKNALFSEPYYSASQRIIVKKGSPIRNKHQLSGRKIGVQLGTTGDTLASKIAGASVTQFQTAPSVLQELSAGKIEAVILDDAPAKQYTAGFPDLEILPGALSNESYAIAIKKDNTDLLEKVNKEIVKMKQDGRYDKLIRKYFGEEVKS</sequence>
<keyword evidence="5" id="KW-0812">Transmembrane</keyword>
<protein>
    <submittedName>
        <fullName evidence="8">ABC transporter substrate-binding protein</fullName>
    </submittedName>
</protein>
<keyword evidence="5" id="KW-1133">Transmembrane helix</keyword>
<dbReference type="Pfam" id="PF00497">
    <property type="entry name" value="SBP_bac_3"/>
    <property type="match status" value="1"/>
</dbReference>